<evidence type="ECO:0000313" key="3">
    <source>
        <dbReference type="Proteomes" id="UP001420932"/>
    </source>
</evidence>
<protein>
    <submittedName>
        <fullName evidence="2">Uncharacterized protein</fullName>
    </submittedName>
</protein>
<name>A0AAP0K0W8_9MAGN</name>
<gene>
    <name evidence="2" type="ORF">Syun_012488</name>
</gene>
<organism evidence="2 3">
    <name type="scientific">Stephania yunnanensis</name>
    <dbReference type="NCBI Taxonomy" id="152371"/>
    <lineage>
        <taxon>Eukaryota</taxon>
        <taxon>Viridiplantae</taxon>
        <taxon>Streptophyta</taxon>
        <taxon>Embryophyta</taxon>
        <taxon>Tracheophyta</taxon>
        <taxon>Spermatophyta</taxon>
        <taxon>Magnoliopsida</taxon>
        <taxon>Ranunculales</taxon>
        <taxon>Menispermaceae</taxon>
        <taxon>Menispermoideae</taxon>
        <taxon>Cissampelideae</taxon>
        <taxon>Stephania</taxon>
    </lineage>
</organism>
<dbReference type="EMBL" id="JBBNAF010000005">
    <property type="protein sequence ID" value="KAK9143088.1"/>
    <property type="molecule type" value="Genomic_DNA"/>
</dbReference>
<comment type="caution">
    <text evidence="2">The sequence shown here is derived from an EMBL/GenBank/DDBJ whole genome shotgun (WGS) entry which is preliminary data.</text>
</comment>
<feature type="compositionally biased region" description="Acidic residues" evidence="1">
    <location>
        <begin position="158"/>
        <end position="186"/>
    </location>
</feature>
<feature type="region of interest" description="Disordered" evidence="1">
    <location>
        <begin position="96"/>
        <end position="196"/>
    </location>
</feature>
<evidence type="ECO:0000256" key="1">
    <source>
        <dbReference type="SAM" id="MobiDB-lite"/>
    </source>
</evidence>
<dbReference type="Proteomes" id="UP001420932">
    <property type="component" value="Unassembled WGS sequence"/>
</dbReference>
<feature type="compositionally biased region" description="Acidic residues" evidence="1">
    <location>
        <begin position="139"/>
        <end position="149"/>
    </location>
</feature>
<keyword evidence="3" id="KW-1185">Reference proteome</keyword>
<feature type="region of interest" description="Disordered" evidence="1">
    <location>
        <begin position="1"/>
        <end position="29"/>
    </location>
</feature>
<dbReference type="AlphaFoldDB" id="A0AAP0K0W8"/>
<proteinExistence type="predicted"/>
<evidence type="ECO:0000313" key="2">
    <source>
        <dbReference type="EMBL" id="KAK9143088.1"/>
    </source>
</evidence>
<sequence length="196" mass="22249">MLFPERRDRESRDSGARGESWTAGGNYPSFTADRTAWAGYHSIEQQHNASPFRPARAGLLEGEATGGAAVAIGERETARAGGRDRSRWWDWRAREQRERRRRARDTEMVAADCYGGEANGGDGEMEQMENGEKERYEGDSDDENEEECQIGDKYGEGSEIEDDEESGEEEDEEKEDEDEDVEEEIVEERVRAKGRD</sequence>
<feature type="compositionally biased region" description="Basic and acidic residues" evidence="1">
    <location>
        <begin position="1"/>
        <end position="16"/>
    </location>
</feature>
<accession>A0AAP0K0W8</accession>
<feature type="compositionally biased region" description="Basic and acidic residues" evidence="1">
    <location>
        <begin position="187"/>
        <end position="196"/>
    </location>
</feature>
<reference evidence="2 3" key="1">
    <citation type="submission" date="2024-01" db="EMBL/GenBank/DDBJ databases">
        <title>Genome assemblies of Stephania.</title>
        <authorList>
            <person name="Yang L."/>
        </authorList>
    </citation>
    <scope>NUCLEOTIDE SEQUENCE [LARGE SCALE GENOMIC DNA]</scope>
    <source>
        <strain evidence="2">YNDBR</strain>
        <tissue evidence="2">Leaf</tissue>
    </source>
</reference>